<keyword evidence="2" id="KW-1185">Reference proteome</keyword>
<dbReference type="EMBL" id="CP009922">
    <property type="protein sequence ID" value="AKG43371.1"/>
    <property type="molecule type" value="Genomic_DNA"/>
</dbReference>
<name>A0A0F7CNR5_9ACTN</name>
<dbReference type="HOGENOM" id="CLU_2902556_0_0_11"/>
<evidence type="ECO:0000313" key="2">
    <source>
        <dbReference type="Proteomes" id="UP000034034"/>
    </source>
</evidence>
<dbReference type="STRING" id="408015.SXIM_19870"/>
<dbReference type="PATRIC" id="fig|408015.6.peg.2017"/>
<gene>
    <name evidence="1" type="ORF">SXIM_19870</name>
</gene>
<accession>A0A0F7CNR5</accession>
<dbReference type="Proteomes" id="UP000034034">
    <property type="component" value="Chromosome"/>
</dbReference>
<dbReference type="KEGG" id="sxi:SXIM_19870"/>
<dbReference type="AlphaFoldDB" id="A0A0F7CNR5"/>
<reference evidence="1" key="1">
    <citation type="submission" date="2019-08" db="EMBL/GenBank/DDBJ databases">
        <title>Complete genome sequence of a mangrove-derived Streptomyces xiamenensis.</title>
        <authorList>
            <person name="Xu J."/>
        </authorList>
    </citation>
    <scope>NUCLEOTIDE SEQUENCE</scope>
    <source>
        <strain evidence="1">318</strain>
    </source>
</reference>
<sequence>MAVSRGFRRPTACAQRVLVAVVPAVVGWVRIMPGAALPPEALCPTTPPCDAMGTSMKRAPHA</sequence>
<proteinExistence type="predicted"/>
<protein>
    <submittedName>
        <fullName evidence="1">Uncharacterized protein</fullName>
    </submittedName>
</protein>
<evidence type="ECO:0000313" key="1">
    <source>
        <dbReference type="EMBL" id="AKG43371.1"/>
    </source>
</evidence>
<organism evidence="1 2">
    <name type="scientific">Streptomyces xiamenensis</name>
    <dbReference type="NCBI Taxonomy" id="408015"/>
    <lineage>
        <taxon>Bacteria</taxon>
        <taxon>Bacillati</taxon>
        <taxon>Actinomycetota</taxon>
        <taxon>Actinomycetes</taxon>
        <taxon>Kitasatosporales</taxon>
        <taxon>Streptomycetaceae</taxon>
        <taxon>Streptomyces</taxon>
    </lineage>
</organism>